<name>A0A1W6K4T4_9GAMM</name>
<feature type="compositionally biased region" description="Polar residues" evidence="1">
    <location>
        <begin position="954"/>
        <end position="966"/>
    </location>
</feature>
<dbReference type="RefSeq" id="WP_085678323.1">
    <property type="nucleotide sequence ID" value="NZ_CP020931.1"/>
</dbReference>
<dbReference type="Gene3D" id="3.40.50.1820">
    <property type="entry name" value="alpha/beta hydrolase"/>
    <property type="match status" value="1"/>
</dbReference>
<feature type="compositionally biased region" description="Gly residues" evidence="1">
    <location>
        <begin position="970"/>
        <end position="991"/>
    </location>
</feature>
<evidence type="ECO:0000256" key="1">
    <source>
        <dbReference type="SAM" id="MobiDB-lite"/>
    </source>
</evidence>
<dbReference type="GeneID" id="77254296"/>
<evidence type="ECO:0000313" key="2">
    <source>
        <dbReference type="EMBL" id="ARM82392.1"/>
    </source>
</evidence>
<dbReference type="Proteomes" id="UP000193100">
    <property type="component" value="Chromosome"/>
</dbReference>
<proteinExistence type="predicted"/>
<accession>A0A1W6K4T4</accession>
<dbReference type="InterPro" id="IPR029058">
    <property type="entry name" value="AB_hydrolase_fold"/>
</dbReference>
<feature type="region of interest" description="Disordered" evidence="1">
    <location>
        <begin position="954"/>
        <end position="991"/>
    </location>
</feature>
<reference evidence="2 3" key="1">
    <citation type="submission" date="2017-04" db="EMBL/GenBank/DDBJ databases">
        <title>Genome Sequence of Marinobacter salarius strain SMR5 Isolated from a culture of the Diatom Skeletonema marinoi.</title>
        <authorList>
            <person name="Topel M."/>
            <person name="Pinder M.I.M."/>
            <person name="Johansson O.N."/>
            <person name="Kourtchenko O."/>
            <person name="Godhe A."/>
            <person name="Clarke A.K."/>
        </authorList>
    </citation>
    <scope>NUCLEOTIDE SEQUENCE [LARGE SCALE GENOMIC DNA]</scope>
    <source>
        <strain evidence="2 3">SMR5</strain>
    </source>
</reference>
<dbReference type="AlphaFoldDB" id="A0A1W6K4T4"/>
<protein>
    <submittedName>
        <fullName evidence="2">Lipase</fullName>
    </submittedName>
</protein>
<dbReference type="EMBL" id="CP020931">
    <property type="protein sequence ID" value="ARM82392.1"/>
    <property type="molecule type" value="Genomic_DNA"/>
</dbReference>
<dbReference type="PROSITE" id="PS51257">
    <property type="entry name" value="PROKAR_LIPOPROTEIN"/>
    <property type="match status" value="1"/>
</dbReference>
<sequence>MFMRQTRLMSMVILSVSLTGCFESSSQTTKNADPDYDITNPAVERGTHPLFDPLTTQFPIPSDSLFYLSEVDDGTMLNGSDPANPVTTGIGFLDGNSVLAPIDIKISGSLDSQQTLDARDFISVEGEVVPNPDQNVFLIPLEYAGGDSLRQTSGEVAGISSAIQYRRALALEESGNTAEADAIFDALVEDRLRVELLDIDGGQNNMIRILPVKPLAGKTRYALAITDDIVDTNGDPLVGAPTYQSVADPEAVLSNVAFEPFREALLPARRLASDYFEFKQAFSIAGFPKTFDDVVFSTTITTTAVDDVLLANTAPVTFFRNSLGIAARQEGLQQLISGFYNLTQQPLEGAATAEQQNINDEIHATLTDTDFRLYDAELAGLLSDARDAGMVVQYQDLVSNDQADRRVAYALQAATALAVDTVADNEGEAQALATAADNLIDAPKPRTVRMFNQRDGGEINPALAQEVQGTPLNIHVYEGEITLPYFQGVPEATDGSAVRSASWLPADFSAEESLDQAPSDRVTYRFPFVEKSGETTVPIVVAAPDTNQALIAPQTPANGFPVIIYQHAVTTDRSAILPLATAAGLSCADPGNTFDCFVTIGIDQPLHGIFGEGVVGLNPITTQDGASADAVERHFGFAADADLNPVPAGELQEPESGSLYLNFTNYANTRDNMRQGTLDLLNVNASLQAIEDAINACQAAGDCAQGLSIDPSRVYFMSHSLSGMGGAAFPPVNNAASAAGNSNLSPVLASNLLNTGGQFTRLFENSQSLAPQLLPVLDAASDGVLAQGRTELNIYFNVFQSQLDSADPVAYAGFYQNTNTLLTEIVGVDDDPERPTDDTIPNAADDQLYAMGPLETTVPETGFVISSERAPLAGTDPLAAGMGAESTPLASGLPAITRYLEGSHGNPVSAGQKAADAFSSRAVFDEMIAQMLELFSDGTVSVSNPCVVKDADTSGTDCSAEGNTDPGSEPDGGGDGGGDGGDGGLIGGGLI</sequence>
<evidence type="ECO:0000313" key="3">
    <source>
        <dbReference type="Proteomes" id="UP000193100"/>
    </source>
</evidence>
<organism evidence="2 3">
    <name type="scientific">Marinobacter salarius</name>
    <dbReference type="NCBI Taxonomy" id="1420917"/>
    <lineage>
        <taxon>Bacteria</taxon>
        <taxon>Pseudomonadati</taxon>
        <taxon>Pseudomonadota</taxon>
        <taxon>Gammaproteobacteria</taxon>
        <taxon>Pseudomonadales</taxon>
        <taxon>Marinobacteraceae</taxon>
        <taxon>Marinobacter</taxon>
    </lineage>
</organism>
<gene>
    <name evidence="2" type="ORF">MARSALSMR5_00291</name>
</gene>
<dbReference type="STRING" id="1420917.AU15_05390"/>